<sequence>MRKRDFFFGEVYEGGAGATLRLSDMEPLARKVSAEFFTAQLNRMLKEHDGQLTLSDGTSYPSFWSFIDKVVPEQVGFVEIYARQDVNDNVEATLACDIVLVNGVITVKPHWCAYKDIRADEVISTLLVPLHLKALQGKAYIRWDDGETEPLLQNDDYQAELENVFSVSKYPSAMSWGDTADQKVKQYKMDLECATDVGCRGVSSEQAWDAYRELRYNRTVWNKRPLAALNFHMWKFFASRSYHLLE</sequence>
<dbReference type="EMBL" id="CP123373">
    <property type="protein sequence ID" value="WHT95820.1"/>
    <property type="molecule type" value="Genomic_DNA"/>
</dbReference>
<evidence type="ECO:0000313" key="2">
    <source>
        <dbReference type="Proteomes" id="UP000682358"/>
    </source>
</evidence>
<geneLocation type="plasmid" evidence="1 2">
    <name>p15628A_320</name>
</geneLocation>
<dbReference type="Proteomes" id="UP000682358">
    <property type="component" value="Plasmid p15628A_320"/>
</dbReference>
<name>A0AAJ6K4D8_PRORE</name>
<reference evidence="1" key="1">
    <citation type="submission" date="2023-04" db="EMBL/GenBank/DDBJ databases">
        <title>Co-integrate Col3M blaNDM-1-harbouring plasmids in clinical Providencia rettgeri isolates from Argentina.</title>
        <authorList>
            <person name="de Belder D."/>
            <person name="Martino F."/>
            <person name="Tijet N."/>
            <person name="Melano R.G."/>
            <person name="Faccone D."/>
            <person name="de Mendieta J.M."/>
            <person name="Rapoport M."/>
            <person name="Albornoz E."/>
            <person name="Petroni A."/>
            <person name="Tuduri E."/>
            <person name="Derdoy L."/>
            <person name="Cogut S."/>
            <person name="Errecalde L."/>
            <person name="Pasteran F."/>
            <person name="Corso A."/>
            <person name="Gomez S.A."/>
        </authorList>
    </citation>
    <scope>NUCLEOTIDE SEQUENCE</scope>
    <source>
        <strain evidence="1">PreM15628</strain>
        <plasmid evidence="1">p15628A_320</plasmid>
    </source>
</reference>
<organism evidence="1 2">
    <name type="scientific">Providencia rettgeri</name>
    <dbReference type="NCBI Taxonomy" id="587"/>
    <lineage>
        <taxon>Bacteria</taxon>
        <taxon>Pseudomonadati</taxon>
        <taxon>Pseudomonadota</taxon>
        <taxon>Gammaproteobacteria</taxon>
        <taxon>Enterobacterales</taxon>
        <taxon>Morganellaceae</taxon>
        <taxon>Providencia</taxon>
    </lineage>
</organism>
<protein>
    <submittedName>
        <fullName evidence="1">Uncharacterized protein</fullName>
    </submittedName>
</protein>
<proteinExistence type="predicted"/>
<gene>
    <name evidence="1" type="ORF">KOF27_21715</name>
</gene>
<evidence type="ECO:0000313" key="1">
    <source>
        <dbReference type="EMBL" id="WHT95820.1"/>
    </source>
</evidence>
<dbReference type="AlphaFoldDB" id="A0AAJ6K4D8"/>
<keyword evidence="1" id="KW-0614">Plasmid</keyword>
<accession>A0AAJ6K4D8</accession>